<dbReference type="SUPFAM" id="SSF53474">
    <property type="entry name" value="alpha/beta-Hydrolases"/>
    <property type="match status" value="1"/>
</dbReference>
<dbReference type="Gene3D" id="3.40.50.1820">
    <property type="entry name" value="alpha/beta hydrolase"/>
    <property type="match status" value="1"/>
</dbReference>
<evidence type="ECO:0000256" key="1">
    <source>
        <dbReference type="SAM" id="Phobius"/>
    </source>
</evidence>
<proteinExistence type="predicted"/>
<name>A0ABW8TFK6_9CLOT</name>
<feature type="transmembrane region" description="Helical" evidence="1">
    <location>
        <begin position="137"/>
        <end position="157"/>
    </location>
</feature>
<feature type="transmembrane region" description="Helical" evidence="1">
    <location>
        <begin position="12"/>
        <end position="30"/>
    </location>
</feature>
<dbReference type="RefSeq" id="WP_406787959.1">
    <property type="nucleotide sequence ID" value="NZ_JBJIAA010000010.1"/>
</dbReference>
<dbReference type="EMBL" id="JBJIAA010000010">
    <property type="protein sequence ID" value="MFL0251299.1"/>
    <property type="molecule type" value="Genomic_DNA"/>
</dbReference>
<gene>
    <name evidence="3" type="ORF">ACJDT4_12805</name>
</gene>
<keyword evidence="1" id="KW-0812">Transmembrane</keyword>
<dbReference type="Pfam" id="PF05057">
    <property type="entry name" value="DUF676"/>
    <property type="match status" value="1"/>
</dbReference>
<reference evidence="3 4" key="1">
    <citation type="submission" date="2024-11" db="EMBL/GenBank/DDBJ databases">
        <authorList>
            <person name="Heng Y.C."/>
            <person name="Lim A.C.H."/>
            <person name="Lee J.K.Y."/>
            <person name="Kittelmann S."/>
        </authorList>
    </citation>
    <scope>NUCLEOTIDE SEQUENCE [LARGE SCALE GENOMIC DNA]</scope>
    <source>
        <strain evidence="3 4">WILCCON 0114</strain>
    </source>
</reference>
<evidence type="ECO:0000313" key="3">
    <source>
        <dbReference type="EMBL" id="MFL0251299.1"/>
    </source>
</evidence>
<feature type="domain" description="DUF676" evidence="2">
    <location>
        <begin position="228"/>
        <end position="298"/>
    </location>
</feature>
<dbReference type="Proteomes" id="UP001623592">
    <property type="component" value="Unassembled WGS sequence"/>
</dbReference>
<sequence length="446" mass="50902">MKYNKDLIEKLIYLINIVLVCVCANCFYLAKRFPALIPVFAVGLIFSNFLPMYSANNFPNKQMKICNHGTKCLKVFSLSVMISIVYHIVIIFYLFPIQWLQWILSAVICICVESIIFWNGIISVYSTSLQLGIKLRVLGIIFGMIPVAHLLMLGKIIHITSEEVRFETEKYKINMTRHDEQRCDTKYPILLVHGVFFRDFKYFNYWGRIPKELIENGAQIYYGEHQSAASVQASAAELAERIKKIIQETDCEKVNIIAHSKGGIDCRYAISHTDIAQYVASLTTINTPHRGCKFADYLLNKVPKSAQQKLANTYNTALRKFGDKNPDFIAAVRDLTSERCMILDQMMPVPKGIVCSSIGSKLNHATNGKFPLNFSYYLVKHFDGSNDGLVGEESFRWGENYTFLTVKGKRGISHGDMIDLNRENIPGFDVREFYVKLVCNLKRQGL</sequence>
<feature type="transmembrane region" description="Helical" evidence="1">
    <location>
        <begin position="102"/>
        <end position="125"/>
    </location>
</feature>
<comment type="caution">
    <text evidence="3">The sequence shown here is derived from an EMBL/GenBank/DDBJ whole genome shotgun (WGS) entry which is preliminary data.</text>
</comment>
<evidence type="ECO:0000259" key="2">
    <source>
        <dbReference type="Pfam" id="PF05057"/>
    </source>
</evidence>
<keyword evidence="1" id="KW-0472">Membrane</keyword>
<dbReference type="InterPro" id="IPR029058">
    <property type="entry name" value="AB_hydrolase_fold"/>
</dbReference>
<evidence type="ECO:0000313" key="4">
    <source>
        <dbReference type="Proteomes" id="UP001623592"/>
    </source>
</evidence>
<organism evidence="3 4">
    <name type="scientific">Clostridium neuense</name>
    <dbReference type="NCBI Taxonomy" id="1728934"/>
    <lineage>
        <taxon>Bacteria</taxon>
        <taxon>Bacillati</taxon>
        <taxon>Bacillota</taxon>
        <taxon>Clostridia</taxon>
        <taxon>Eubacteriales</taxon>
        <taxon>Clostridiaceae</taxon>
        <taxon>Clostridium</taxon>
    </lineage>
</organism>
<keyword evidence="1" id="KW-1133">Transmembrane helix</keyword>
<feature type="transmembrane region" description="Helical" evidence="1">
    <location>
        <begin position="75"/>
        <end position="96"/>
    </location>
</feature>
<protein>
    <submittedName>
        <fullName evidence="3">Esterase/lipase family protein</fullName>
    </submittedName>
</protein>
<dbReference type="InterPro" id="IPR007751">
    <property type="entry name" value="DUF676_lipase-like"/>
</dbReference>
<accession>A0ABW8TFK6</accession>
<feature type="transmembrane region" description="Helical" evidence="1">
    <location>
        <begin position="36"/>
        <end position="54"/>
    </location>
</feature>
<keyword evidence="4" id="KW-1185">Reference proteome</keyword>